<feature type="transmembrane region" description="Helical" evidence="10">
    <location>
        <begin position="84"/>
        <end position="103"/>
    </location>
</feature>
<dbReference type="PANTHER" id="PTHR47019:SF1">
    <property type="entry name" value="LIPID II FLIPPASE MURJ"/>
    <property type="match status" value="1"/>
</dbReference>
<evidence type="ECO:0000256" key="8">
    <source>
        <dbReference type="ARBA" id="ARBA00060041"/>
    </source>
</evidence>
<feature type="transmembrane region" description="Helical" evidence="10">
    <location>
        <begin position="464"/>
        <end position="488"/>
    </location>
</feature>
<feature type="transmembrane region" description="Helical" evidence="10">
    <location>
        <begin position="261"/>
        <end position="284"/>
    </location>
</feature>
<evidence type="ECO:0000256" key="1">
    <source>
        <dbReference type="ARBA" id="ARBA00004651"/>
    </source>
</evidence>
<feature type="transmembrane region" description="Helical" evidence="10">
    <location>
        <begin position="229"/>
        <end position="249"/>
    </location>
</feature>
<dbReference type="PATRIC" id="fig|693.5.peg.3318"/>
<name>A0A0M0HKE9_VIBNE</name>
<accession>A0A0M0HKE9</accession>
<keyword evidence="6 10" id="KW-1133">Transmembrane helix</keyword>
<dbReference type="GO" id="GO:0034204">
    <property type="term" value="P:lipid translocation"/>
    <property type="evidence" value="ECO:0007669"/>
    <property type="project" value="TreeGrafter"/>
</dbReference>
<comment type="caution">
    <text evidence="11">The sequence shown here is derived from an EMBL/GenBank/DDBJ whole genome shotgun (WGS) entry which is preliminary data.</text>
</comment>
<feature type="transmembrane region" description="Helical" evidence="10">
    <location>
        <begin position="156"/>
        <end position="176"/>
    </location>
</feature>
<dbReference type="AlphaFoldDB" id="A0A0M0HKE9"/>
<proteinExistence type="inferred from homology"/>
<feature type="transmembrane region" description="Helical" evidence="10">
    <location>
        <begin position="9"/>
        <end position="29"/>
    </location>
</feature>
<dbReference type="PRINTS" id="PR01806">
    <property type="entry name" value="VIRFACTRMVIN"/>
</dbReference>
<keyword evidence="7 10" id="KW-0472">Membrane</keyword>
<protein>
    <recommendedName>
        <fullName evidence="13">Virulence factor MviN</fullName>
    </recommendedName>
</protein>
<keyword evidence="2" id="KW-1003">Cell membrane</keyword>
<dbReference type="GO" id="GO:0005886">
    <property type="term" value="C:plasma membrane"/>
    <property type="evidence" value="ECO:0007669"/>
    <property type="project" value="UniProtKB-SubCell"/>
</dbReference>
<dbReference type="Proteomes" id="UP000037515">
    <property type="component" value="Unassembled WGS sequence"/>
</dbReference>
<comment type="subcellular location">
    <subcellularLocation>
        <location evidence="1">Cell membrane</location>
        <topology evidence="1">Multi-pass membrane protein</topology>
    </subcellularLocation>
</comment>
<feature type="transmembrane region" description="Helical" evidence="10">
    <location>
        <begin position="49"/>
        <end position="72"/>
    </location>
</feature>
<keyword evidence="12" id="KW-1185">Reference proteome</keyword>
<evidence type="ECO:0008006" key="13">
    <source>
        <dbReference type="Google" id="ProtNLM"/>
    </source>
</evidence>
<dbReference type="RefSeq" id="WP_053396879.1">
    <property type="nucleotide sequence ID" value="NZ_LHPJ01000018.1"/>
</dbReference>
<evidence type="ECO:0000256" key="5">
    <source>
        <dbReference type="ARBA" id="ARBA00022984"/>
    </source>
</evidence>
<dbReference type="STRING" id="693.AKJ17_16295"/>
<evidence type="ECO:0000313" key="12">
    <source>
        <dbReference type="Proteomes" id="UP000037515"/>
    </source>
</evidence>
<dbReference type="GO" id="GO:0009252">
    <property type="term" value="P:peptidoglycan biosynthetic process"/>
    <property type="evidence" value="ECO:0007669"/>
    <property type="project" value="UniProtKB-KW"/>
</dbReference>
<evidence type="ECO:0000313" key="11">
    <source>
        <dbReference type="EMBL" id="KOO02248.1"/>
    </source>
</evidence>
<organism evidence="11 12">
    <name type="scientific">Vibrio nereis</name>
    <dbReference type="NCBI Taxonomy" id="693"/>
    <lineage>
        <taxon>Bacteria</taxon>
        <taxon>Pseudomonadati</taxon>
        <taxon>Pseudomonadota</taxon>
        <taxon>Gammaproteobacteria</taxon>
        <taxon>Vibrionales</taxon>
        <taxon>Vibrionaceae</taxon>
        <taxon>Vibrio</taxon>
    </lineage>
</organism>
<keyword evidence="5" id="KW-0573">Peptidoglycan synthesis</keyword>
<evidence type="ECO:0000256" key="9">
    <source>
        <dbReference type="ARBA" id="ARBA00061532"/>
    </source>
</evidence>
<evidence type="ECO:0000256" key="7">
    <source>
        <dbReference type="ARBA" id="ARBA00023136"/>
    </source>
</evidence>
<dbReference type="GO" id="GO:0008360">
    <property type="term" value="P:regulation of cell shape"/>
    <property type="evidence" value="ECO:0007669"/>
    <property type="project" value="UniProtKB-KW"/>
</dbReference>
<dbReference type="GO" id="GO:0015648">
    <property type="term" value="F:lipid-linked peptidoglycan transporter activity"/>
    <property type="evidence" value="ECO:0007669"/>
    <property type="project" value="TreeGrafter"/>
</dbReference>
<dbReference type="EMBL" id="LHPJ01000018">
    <property type="protein sequence ID" value="KOO02248.1"/>
    <property type="molecule type" value="Genomic_DNA"/>
</dbReference>
<evidence type="ECO:0000256" key="2">
    <source>
        <dbReference type="ARBA" id="ARBA00022475"/>
    </source>
</evidence>
<comment type="function">
    <text evidence="8">Involved in peptidoglycan biosynthesis. Transports lipid-linked peptidoglycan precursors from the inner to the outer leaflet of the cytoplasmic membrane.</text>
</comment>
<feature type="transmembrane region" description="Helical" evidence="10">
    <location>
        <begin position="404"/>
        <end position="421"/>
    </location>
</feature>
<evidence type="ECO:0000256" key="4">
    <source>
        <dbReference type="ARBA" id="ARBA00022960"/>
    </source>
</evidence>
<keyword evidence="3 10" id="KW-0812">Transmembrane</keyword>
<comment type="similarity">
    <text evidence="9">Belongs to the MurJ/MviN family.</text>
</comment>
<sequence length="501" mass="55986">MNKIDIKKFALSALILNFGVLLGRFSGFIRELTVANNYGVSYQADLTIIALTLPDILINILVGGALSAALIPLMTRHPENARKITFQASLALLSLFLFFAFLLQPISNLVVTAIAPGLIREVSLQAQEIVSLTFYILPVFVITGVLTSYLHSKEQFAVPSLGTLIFNSVVIAFLTYLDGVDYSLSMIITAVFCAGFARYLSQLIAVKPTFRFSGMLSPWLIDRTLLKKYIQAMLAGGAFFLFPVVTRSFSSYYGEGSIASFSYAMRLIEFPLLISVTFISVIFFPKLSKSFSRDRDKFESQLSVALHSILVLGLFSTIVLTSITNRYVEIVFGIVLDSSLTNQILPLVRIGLLCLVFQGIITVLTAALNAANKPKIPMVLNFIVIILLILIFNLKGSHARITDLMWYLVSAYIFLCSLYFYKCRQWIMGKLINRNLMLFYFNLIFFCGVISYLGVNFISNSNSILFLVLYLIASLFTILTVSFLSYPLGRKIVTMRVRNNV</sequence>
<keyword evidence="4" id="KW-0133">Cell shape</keyword>
<feature type="transmembrane region" description="Helical" evidence="10">
    <location>
        <begin position="304"/>
        <end position="324"/>
    </location>
</feature>
<dbReference type="Pfam" id="PF03023">
    <property type="entry name" value="MurJ"/>
    <property type="match status" value="1"/>
</dbReference>
<dbReference type="InterPro" id="IPR004268">
    <property type="entry name" value="MurJ"/>
</dbReference>
<evidence type="ECO:0000256" key="10">
    <source>
        <dbReference type="SAM" id="Phobius"/>
    </source>
</evidence>
<reference evidence="12" key="1">
    <citation type="submission" date="2015-08" db="EMBL/GenBank/DDBJ databases">
        <title>Vibrio galatheae sp. nov., a novel member of the Vibrionaceae family isolated from the Solomon Islands.</title>
        <authorList>
            <person name="Giubergia S."/>
            <person name="Machado H."/>
            <person name="Mateiu R.V."/>
            <person name="Gram L."/>
        </authorList>
    </citation>
    <scope>NUCLEOTIDE SEQUENCE [LARGE SCALE GENOMIC DNA]</scope>
    <source>
        <strain evidence="12">DSM 19584</strain>
    </source>
</reference>
<feature type="transmembrane region" description="Helical" evidence="10">
    <location>
        <begin position="182"/>
        <end position="201"/>
    </location>
</feature>
<dbReference type="OrthoDB" id="6196544at2"/>
<dbReference type="InterPro" id="IPR051050">
    <property type="entry name" value="Lipid_II_flippase_MurJ/MviN"/>
</dbReference>
<evidence type="ECO:0000256" key="3">
    <source>
        <dbReference type="ARBA" id="ARBA00022692"/>
    </source>
</evidence>
<evidence type="ECO:0000256" key="6">
    <source>
        <dbReference type="ARBA" id="ARBA00022989"/>
    </source>
</evidence>
<feature type="transmembrane region" description="Helical" evidence="10">
    <location>
        <begin position="344"/>
        <end position="367"/>
    </location>
</feature>
<feature type="transmembrane region" description="Helical" evidence="10">
    <location>
        <begin position="129"/>
        <end position="149"/>
    </location>
</feature>
<feature type="transmembrane region" description="Helical" evidence="10">
    <location>
        <begin position="379"/>
        <end position="398"/>
    </location>
</feature>
<gene>
    <name evidence="11" type="ORF">AKJ17_16295</name>
</gene>
<feature type="transmembrane region" description="Helical" evidence="10">
    <location>
        <begin position="437"/>
        <end position="458"/>
    </location>
</feature>
<dbReference type="PANTHER" id="PTHR47019">
    <property type="entry name" value="LIPID II FLIPPASE MURJ"/>
    <property type="match status" value="1"/>
</dbReference>